<evidence type="ECO:0000313" key="1">
    <source>
        <dbReference type="EMBL" id="RZV37482.1"/>
    </source>
</evidence>
<protein>
    <recommendedName>
        <fullName evidence="3">DsrE family protein</fullName>
    </recommendedName>
</protein>
<organism evidence="1 2">
    <name type="scientific">Candidatus Acidulodesulfobacterium acidiphilum</name>
    <dbReference type="NCBI Taxonomy" id="2597224"/>
    <lineage>
        <taxon>Bacteria</taxon>
        <taxon>Deltaproteobacteria</taxon>
        <taxon>Candidatus Acidulodesulfobacterales</taxon>
        <taxon>Candidatus Acidulodesulfobacterium</taxon>
    </lineage>
</organism>
<evidence type="ECO:0000313" key="2">
    <source>
        <dbReference type="Proteomes" id="UP000322454"/>
    </source>
</evidence>
<dbReference type="Gene3D" id="3.40.1260.10">
    <property type="entry name" value="DsrEFH-like"/>
    <property type="match status" value="1"/>
</dbReference>
<reference evidence="1 2" key="1">
    <citation type="submission" date="2019-01" db="EMBL/GenBank/DDBJ databases">
        <title>Insights into ecological role of a new deltaproteobacterial order Candidatus Sinidesulfobacterales (Sva0485) by metagenomics and metatranscriptomics.</title>
        <authorList>
            <person name="Tan S."/>
            <person name="Liu J."/>
            <person name="Fang Y."/>
            <person name="Hedlund B."/>
            <person name="Lian Z.-H."/>
            <person name="Huang L.-Y."/>
            <person name="Li J.-T."/>
            <person name="Huang L.-N."/>
            <person name="Li W.-J."/>
            <person name="Jiang H.-C."/>
            <person name="Dong H.-L."/>
            <person name="Shu W.-S."/>
        </authorList>
    </citation>
    <scope>NUCLEOTIDE SEQUENCE [LARGE SCALE GENOMIC DNA]</scope>
    <source>
        <strain evidence="1">AP4</strain>
    </source>
</reference>
<comment type="caution">
    <text evidence="1">The sequence shown here is derived from an EMBL/GenBank/DDBJ whole genome shotgun (WGS) entry which is preliminary data.</text>
</comment>
<evidence type="ECO:0008006" key="3">
    <source>
        <dbReference type="Google" id="ProtNLM"/>
    </source>
</evidence>
<sequence length="123" mass="13913">MAKVAVIVLEGTELKESVAKIRHAMIYSKEIKASGNEIILIFDGNGTKWLDIISNDTSDFDFLNKLFREIQSMGIIYRACDFCSTRKEVKDSLVKKNIELVSEYDGHPNVGRLINEGYQVIVI</sequence>
<gene>
    <name evidence="1" type="ORF">EVJ48_08760</name>
</gene>
<accession>A0A520X8L9</accession>
<dbReference type="AlphaFoldDB" id="A0A520X8L9"/>
<dbReference type="InterPro" id="IPR027396">
    <property type="entry name" value="DsrEFH-like"/>
</dbReference>
<dbReference type="EMBL" id="SHMQ01000036">
    <property type="protein sequence ID" value="RZV37482.1"/>
    <property type="molecule type" value="Genomic_DNA"/>
</dbReference>
<proteinExistence type="predicted"/>
<dbReference type="SUPFAM" id="SSF75169">
    <property type="entry name" value="DsrEFH-like"/>
    <property type="match status" value="1"/>
</dbReference>
<dbReference type="Proteomes" id="UP000322454">
    <property type="component" value="Unassembled WGS sequence"/>
</dbReference>
<name>A0A520X8L9_9DELT</name>